<name>A0A3M7PDI1_BRAPC</name>
<accession>A0A3M7PDI1</accession>
<evidence type="ECO:0000313" key="2">
    <source>
        <dbReference type="Proteomes" id="UP000276133"/>
    </source>
</evidence>
<gene>
    <name evidence="1" type="ORF">BpHYR1_046004</name>
</gene>
<dbReference type="AlphaFoldDB" id="A0A3M7PDI1"/>
<reference evidence="1 2" key="1">
    <citation type="journal article" date="2018" name="Sci. Rep.">
        <title>Genomic signatures of local adaptation to the degree of environmental predictability in rotifers.</title>
        <authorList>
            <person name="Franch-Gras L."/>
            <person name="Hahn C."/>
            <person name="Garcia-Roger E.M."/>
            <person name="Carmona M.J."/>
            <person name="Serra M."/>
            <person name="Gomez A."/>
        </authorList>
    </citation>
    <scope>NUCLEOTIDE SEQUENCE [LARGE SCALE GENOMIC DNA]</scope>
    <source>
        <strain evidence="1">HYR1</strain>
    </source>
</reference>
<sequence length="78" mass="9270">MSQSIFFDRNKGNFETGYTVTHLIEIFCNYLFSSNKPEAKKRKNTHIYSIKQMDCVELKLLQIKKQIKTEKNIFVDMC</sequence>
<proteinExistence type="predicted"/>
<organism evidence="1 2">
    <name type="scientific">Brachionus plicatilis</name>
    <name type="common">Marine rotifer</name>
    <name type="synonym">Brachionus muelleri</name>
    <dbReference type="NCBI Taxonomy" id="10195"/>
    <lineage>
        <taxon>Eukaryota</taxon>
        <taxon>Metazoa</taxon>
        <taxon>Spiralia</taxon>
        <taxon>Gnathifera</taxon>
        <taxon>Rotifera</taxon>
        <taxon>Eurotatoria</taxon>
        <taxon>Monogononta</taxon>
        <taxon>Pseudotrocha</taxon>
        <taxon>Ploima</taxon>
        <taxon>Brachionidae</taxon>
        <taxon>Brachionus</taxon>
    </lineage>
</organism>
<protein>
    <submittedName>
        <fullName evidence="1">Uncharacterized protein</fullName>
    </submittedName>
</protein>
<dbReference type="EMBL" id="REGN01011581">
    <property type="protein sequence ID" value="RMZ97161.1"/>
    <property type="molecule type" value="Genomic_DNA"/>
</dbReference>
<keyword evidence="2" id="KW-1185">Reference proteome</keyword>
<evidence type="ECO:0000313" key="1">
    <source>
        <dbReference type="EMBL" id="RMZ97161.1"/>
    </source>
</evidence>
<dbReference type="Proteomes" id="UP000276133">
    <property type="component" value="Unassembled WGS sequence"/>
</dbReference>
<comment type="caution">
    <text evidence="1">The sequence shown here is derived from an EMBL/GenBank/DDBJ whole genome shotgun (WGS) entry which is preliminary data.</text>
</comment>